<feature type="binding site" evidence="3">
    <location>
        <position position="50"/>
    </location>
    <ligand>
        <name>ATP</name>
        <dbReference type="ChEBI" id="CHEBI:30616"/>
    </ligand>
</feature>
<feature type="region of interest" description="Disordered" evidence="4">
    <location>
        <begin position="471"/>
        <end position="513"/>
    </location>
</feature>
<dbReference type="PROSITE" id="PS50011">
    <property type="entry name" value="PROTEIN_KINASE_DOM"/>
    <property type="match status" value="1"/>
</dbReference>
<evidence type="ECO:0000256" key="2">
    <source>
        <dbReference type="ARBA" id="ARBA00022840"/>
    </source>
</evidence>
<keyword evidence="1 3" id="KW-0547">Nucleotide-binding</keyword>
<dbReference type="InterPro" id="IPR008271">
    <property type="entry name" value="Ser/Thr_kinase_AS"/>
</dbReference>
<dbReference type="GO" id="GO:0016301">
    <property type="term" value="F:kinase activity"/>
    <property type="evidence" value="ECO:0007669"/>
    <property type="project" value="UniProtKB-KW"/>
</dbReference>
<dbReference type="InterPro" id="IPR025735">
    <property type="entry name" value="RHIM"/>
</dbReference>
<dbReference type="Gene3D" id="1.10.510.10">
    <property type="entry name" value="Transferase(Phosphotransferase) domain 1"/>
    <property type="match status" value="1"/>
</dbReference>
<dbReference type="SMART" id="SM00220">
    <property type="entry name" value="S_TKc"/>
    <property type="match status" value="1"/>
</dbReference>
<accession>A0ABM0H8U9</accession>
<evidence type="ECO:0000256" key="4">
    <source>
        <dbReference type="SAM" id="MobiDB-lite"/>
    </source>
</evidence>
<evidence type="ECO:0000256" key="3">
    <source>
        <dbReference type="PROSITE-ProRule" id="PRU10141"/>
    </source>
</evidence>
<evidence type="ECO:0000313" key="6">
    <source>
        <dbReference type="Proteomes" id="UP000694910"/>
    </source>
</evidence>
<keyword evidence="7" id="KW-0675">Receptor</keyword>
<sequence length="513" mass="56095">MSCVKLWPSGAPASLVPIEELENPKLVGKGGFGTVFRVQHRSWGHDVAVKIVNSEAISREVKAMANLRNQYVLLLLGVTEKLEWDYVSGPALVTRFMENGSLAGLLQPQCPRPWPLLCRLLQELVLGMCYLHSQNPVLLHRDLKPSNVLLDSELHVQLADFGLSTFQGGSQSGAGSGKAGGTLAYLAPELLADINQKASMASDVYSFGILMWAVLAGRDHEIVSQISLVKAAVCERKVRPPLTELPKPGPETPGLEGLKELMQHCWSHEPKDRPSFQDCRPKMKKAFRRVEDKIEDAVSMVKKFMFEHRGSNRTMFTPEPGPRKTEMDGPGQTTGSCNTVAEMLNNLNVEGFPNSVPEKCTNTPERIRAQGKQVQHDRTAGTSDSTARPPQTPENSPFRNQVLSPSSAWTPGPGPQGNQGAERPGTHWPPRAPEPSPIPGLSSLTIRDCQGIQLGNNNYLLMQGGTALSTQGPAPWGMGRGCQRAPPRARSKERPPQPEAWSGPQDPYNNSRN</sequence>
<keyword evidence="7" id="KW-0418">Kinase</keyword>
<proteinExistence type="predicted"/>
<dbReference type="InterPro" id="IPR000719">
    <property type="entry name" value="Prot_kinase_dom"/>
</dbReference>
<dbReference type="SUPFAM" id="SSF56112">
    <property type="entry name" value="Protein kinase-like (PK-like)"/>
    <property type="match status" value="1"/>
</dbReference>
<keyword evidence="7" id="KW-0808">Transferase</keyword>
<dbReference type="Pfam" id="PF00069">
    <property type="entry name" value="Pkinase"/>
    <property type="match status" value="1"/>
</dbReference>
<organism evidence="6 7">
    <name type="scientific">Ceratotherium simum simum</name>
    <name type="common">Southern white rhinoceros</name>
    <dbReference type="NCBI Taxonomy" id="73337"/>
    <lineage>
        <taxon>Eukaryota</taxon>
        <taxon>Metazoa</taxon>
        <taxon>Chordata</taxon>
        <taxon>Craniata</taxon>
        <taxon>Vertebrata</taxon>
        <taxon>Euteleostomi</taxon>
        <taxon>Mammalia</taxon>
        <taxon>Eutheria</taxon>
        <taxon>Laurasiatheria</taxon>
        <taxon>Perissodactyla</taxon>
        <taxon>Rhinocerotidae</taxon>
        <taxon>Ceratotherium</taxon>
    </lineage>
</organism>
<dbReference type="InterPro" id="IPR051681">
    <property type="entry name" value="Ser/Thr_Kinases-Pseudokinases"/>
</dbReference>
<dbReference type="GeneID" id="101399099"/>
<dbReference type="PROSITE" id="PS00108">
    <property type="entry name" value="PROTEIN_KINASE_ST"/>
    <property type="match status" value="1"/>
</dbReference>
<evidence type="ECO:0000313" key="7">
    <source>
        <dbReference type="RefSeq" id="XP_004421978.1"/>
    </source>
</evidence>
<dbReference type="RefSeq" id="XP_004421978.1">
    <property type="nucleotide sequence ID" value="XM_004421921.2"/>
</dbReference>
<feature type="compositionally biased region" description="Polar residues" evidence="4">
    <location>
        <begin position="380"/>
        <end position="409"/>
    </location>
</feature>
<feature type="region of interest" description="Disordered" evidence="4">
    <location>
        <begin position="312"/>
        <end position="335"/>
    </location>
</feature>
<gene>
    <name evidence="7" type="primary">LOC101399099</name>
</gene>
<dbReference type="PANTHER" id="PTHR44329:SF297">
    <property type="entry name" value="RECEPTOR-INTERACTING SERINE_THREONINE-PROTEIN KINASE 3"/>
    <property type="match status" value="1"/>
</dbReference>
<dbReference type="Proteomes" id="UP000694910">
    <property type="component" value="Unplaced"/>
</dbReference>
<keyword evidence="6" id="KW-1185">Reference proteome</keyword>
<reference evidence="7" key="1">
    <citation type="submission" date="2025-08" db="UniProtKB">
        <authorList>
            <consortium name="RefSeq"/>
        </authorList>
    </citation>
    <scope>IDENTIFICATION</scope>
</reference>
<feature type="region of interest" description="Disordered" evidence="4">
    <location>
        <begin position="368"/>
        <end position="443"/>
    </location>
</feature>
<evidence type="ECO:0000256" key="1">
    <source>
        <dbReference type="ARBA" id="ARBA00022741"/>
    </source>
</evidence>
<dbReference type="PROSITE" id="PS00107">
    <property type="entry name" value="PROTEIN_KINASE_ATP"/>
    <property type="match status" value="1"/>
</dbReference>
<dbReference type="PANTHER" id="PTHR44329">
    <property type="entry name" value="SERINE/THREONINE-PROTEIN KINASE TNNI3K-RELATED"/>
    <property type="match status" value="1"/>
</dbReference>
<dbReference type="InterPro" id="IPR017441">
    <property type="entry name" value="Protein_kinase_ATP_BS"/>
</dbReference>
<dbReference type="Pfam" id="PF12721">
    <property type="entry name" value="RHIM"/>
    <property type="match status" value="1"/>
</dbReference>
<dbReference type="InterPro" id="IPR011009">
    <property type="entry name" value="Kinase-like_dom_sf"/>
</dbReference>
<name>A0ABM0H8U9_CERSS</name>
<keyword evidence="2 3" id="KW-0067">ATP-binding</keyword>
<evidence type="ECO:0000259" key="5">
    <source>
        <dbReference type="PROSITE" id="PS50011"/>
    </source>
</evidence>
<feature type="domain" description="Protein kinase" evidence="5">
    <location>
        <begin position="21"/>
        <end position="283"/>
    </location>
</feature>
<protein>
    <submittedName>
        <fullName evidence="7">Receptor-interacting serine/threonine-protein kinase 3</fullName>
    </submittedName>
</protein>